<feature type="region of interest" description="Disordered" evidence="2">
    <location>
        <begin position="354"/>
        <end position="401"/>
    </location>
</feature>
<organism evidence="4 5">
    <name type="scientific">Neurospora hispaniola</name>
    <dbReference type="NCBI Taxonomy" id="588809"/>
    <lineage>
        <taxon>Eukaryota</taxon>
        <taxon>Fungi</taxon>
        <taxon>Dikarya</taxon>
        <taxon>Ascomycota</taxon>
        <taxon>Pezizomycotina</taxon>
        <taxon>Sordariomycetes</taxon>
        <taxon>Sordariomycetidae</taxon>
        <taxon>Sordariales</taxon>
        <taxon>Sordariaceae</taxon>
        <taxon>Neurospora</taxon>
    </lineage>
</organism>
<keyword evidence="1" id="KW-0479">Metal-binding</keyword>
<evidence type="ECO:0000313" key="4">
    <source>
        <dbReference type="EMBL" id="KAK3485973.1"/>
    </source>
</evidence>
<feature type="region of interest" description="Disordered" evidence="2">
    <location>
        <begin position="432"/>
        <end position="481"/>
    </location>
</feature>
<feature type="domain" description="RING-type" evidence="3">
    <location>
        <begin position="115"/>
        <end position="165"/>
    </location>
</feature>
<dbReference type="SUPFAM" id="SSF57903">
    <property type="entry name" value="FYVE/PHD zinc finger"/>
    <property type="match status" value="1"/>
</dbReference>
<feature type="compositionally biased region" description="Basic and acidic residues" evidence="2">
    <location>
        <begin position="432"/>
        <end position="442"/>
    </location>
</feature>
<proteinExistence type="predicted"/>
<accession>A0AAJ0HZL5</accession>
<gene>
    <name evidence="4" type="ORF">B0T23DRAFT_325567</name>
</gene>
<dbReference type="CDD" id="cd15489">
    <property type="entry name" value="PHD_SF"/>
    <property type="match status" value="1"/>
</dbReference>
<dbReference type="RefSeq" id="XP_062688736.1">
    <property type="nucleotide sequence ID" value="XM_062835517.1"/>
</dbReference>
<feature type="compositionally biased region" description="Basic residues" evidence="2">
    <location>
        <begin position="443"/>
        <end position="465"/>
    </location>
</feature>
<dbReference type="GO" id="GO:0008270">
    <property type="term" value="F:zinc ion binding"/>
    <property type="evidence" value="ECO:0007669"/>
    <property type="project" value="UniProtKB-KW"/>
</dbReference>
<feature type="compositionally biased region" description="Basic and acidic residues" evidence="2">
    <location>
        <begin position="466"/>
        <end position="481"/>
    </location>
</feature>
<dbReference type="InterPro" id="IPR011011">
    <property type="entry name" value="Znf_FYVE_PHD"/>
</dbReference>
<feature type="compositionally biased region" description="Low complexity" evidence="2">
    <location>
        <begin position="354"/>
        <end position="374"/>
    </location>
</feature>
<dbReference type="EMBL" id="JAULSX010000009">
    <property type="protein sequence ID" value="KAK3485973.1"/>
    <property type="molecule type" value="Genomic_DNA"/>
</dbReference>
<evidence type="ECO:0000256" key="1">
    <source>
        <dbReference type="PROSITE-ProRule" id="PRU00175"/>
    </source>
</evidence>
<dbReference type="AlphaFoldDB" id="A0AAJ0HZL5"/>
<name>A0AAJ0HZL5_9PEZI</name>
<keyword evidence="5" id="KW-1185">Reference proteome</keyword>
<protein>
    <recommendedName>
        <fullName evidence="3">RING-type domain-containing protein</fullName>
    </recommendedName>
</protein>
<keyword evidence="1" id="KW-0863">Zinc-finger</keyword>
<evidence type="ECO:0000256" key="2">
    <source>
        <dbReference type="SAM" id="MobiDB-lite"/>
    </source>
</evidence>
<dbReference type="GeneID" id="87873139"/>
<keyword evidence="1" id="KW-0862">Zinc</keyword>
<reference evidence="4 5" key="1">
    <citation type="journal article" date="2023" name="Mol. Phylogenet. Evol.">
        <title>Genome-scale phylogeny and comparative genomics of the fungal order Sordariales.</title>
        <authorList>
            <person name="Hensen N."/>
            <person name="Bonometti L."/>
            <person name="Westerberg I."/>
            <person name="Brannstrom I.O."/>
            <person name="Guillou S."/>
            <person name="Cros-Aarteil S."/>
            <person name="Calhoun S."/>
            <person name="Haridas S."/>
            <person name="Kuo A."/>
            <person name="Mondo S."/>
            <person name="Pangilinan J."/>
            <person name="Riley R."/>
            <person name="LaButti K."/>
            <person name="Andreopoulos B."/>
            <person name="Lipzen A."/>
            <person name="Chen C."/>
            <person name="Yan M."/>
            <person name="Daum C."/>
            <person name="Ng V."/>
            <person name="Clum A."/>
            <person name="Steindorff A."/>
            <person name="Ohm R.A."/>
            <person name="Martin F."/>
            <person name="Silar P."/>
            <person name="Natvig D.O."/>
            <person name="Lalanne C."/>
            <person name="Gautier V."/>
            <person name="Ament-Velasquez S.L."/>
            <person name="Kruys A."/>
            <person name="Hutchinson M.I."/>
            <person name="Powell A.J."/>
            <person name="Barry K."/>
            <person name="Miller A.N."/>
            <person name="Grigoriev I.V."/>
            <person name="Debuchy R."/>
            <person name="Gladieux P."/>
            <person name="Hiltunen Thoren M."/>
            <person name="Johannesson H."/>
        </authorList>
    </citation>
    <scope>NUCLEOTIDE SEQUENCE [LARGE SCALE GENOMIC DNA]</scope>
    <source>
        <strain evidence="4 5">FGSC 10403</strain>
    </source>
</reference>
<dbReference type="InterPro" id="IPR001841">
    <property type="entry name" value="Znf_RING"/>
</dbReference>
<evidence type="ECO:0000259" key="3">
    <source>
        <dbReference type="PROSITE" id="PS50089"/>
    </source>
</evidence>
<evidence type="ECO:0000313" key="5">
    <source>
        <dbReference type="Proteomes" id="UP001285908"/>
    </source>
</evidence>
<dbReference type="Proteomes" id="UP001285908">
    <property type="component" value="Unassembled WGS sequence"/>
</dbReference>
<dbReference type="PROSITE" id="PS50089">
    <property type="entry name" value="ZF_RING_2"/>
    <property type="match status" value="1"/>
</dbReference>
<feature type="compositionally biased region" description="Polar residues" evidence="2">
    <location>
        <begin position="387"/>
        <end position="401"/>
    </location>
</feature>
<sequence>MRDLATTGDFPELLQRLLTYKHDNISDRRRSPWLSQPRHPADYKKHWKEAESATFQIVRIEDMSGSDVMRFVLNSPEHYCWQDAFLSSELESIYRHSHVLHTLHTTGWENPNDQCTICFKELRDPNLSTTYVTCSQCGRAIHTACVGAVKRVRQPFQDGQCYICEDRAEWGVEKYSEQSKARPAVPVNTTVTPAVSQQAKKVGQHSFQTFHEDVGDEQLDNKTRNLSHCSSSDVSSISSLSDLSSPSQLFGKKEASYSPHYQQPRCVHRIAELAPSFRSFNPADSTKNCKCADERTCSTESYACSTPGYSICPNSPVSIRFKPIIEDGARYTPSISDKPANSVDRQLSILNSKPAGISANASPPAAPVSTSQSPTSGARPAAGSFADNETATASNSPSTIRTRIQNHQRKVAELKQIFERLAKESKQELKAIKKQHKQELKEKRKIKKKAKRELKKLTRKGRKLQKKAEAEPRHTEESSAE</sequence>
<comment type="caution">
    <text evidence="4">The sequence shown here is derived from an EMBL/GenBank/DDBJ whole genome shotgun (WGS) entry which is preliminary data.</text>
</comment>